<protein>
    <submittedName>
        <fullName evidence="1">Uncharacterized protein</fullName>
    </submittedName>
</protein>
<accession>A0ABD2AB81</accession>
<proteinExistence type="predicted"/>
<dbReference type="AlphaFoldDB" id="A0ABD2AB81"/>
<dbReference type="EMBL" id="JAUDFV010000153">
    <property type="protein sequence ID" value="KAL2717810.1"/>
    <property type="molecule type" value="Genomic_DNA"/>
</dbReference>
<organism evidence="1 2">
    <name type="scientific">Vespula squamosa</name>
    <name type="common">Southern yellow jacket</name>
    <name type="synonym">Wasp</name>
    <dbReference type="NCBI Taxonomy" id="30214"/>
    <lineage>
        <taxon>Eukaryota</taxon>
        <taxon>Metazoa</taxon>
        <taxon>Ecdysozoa</taxon>
        <taxon>Arthropoda</taxon>
        <taxon>Hexapoda</taxon>
        <taxon>Insecta</taxon>
        <taxon>Pterygota</taxon>
        <taxon>Neoptera</taxon>
        <taxon>Endopterygota</taxon>
        <taxon>Hymenoptera</taxon>
        <taxon>Apocrita</taxon>
        <taxon>Aculeata</taxon>
        <taxon>Vespoidea</taxon>
        <taxon>Vespidae</taxon>
        <taxon>Vespinae</taxon>
        <taxon>Vespula</taxon>
    </lineage>
</organism>
<sequence length="164" mass="18280">MLRINLHLTFKNNLIITFAHNQHKSYAPAIGTKANKHKNQSACEGRPVVGKLSSIVRDSIRAPCTVRSRNSVCEDCEVLANAVRYKLGIKFPTSLIGKTNSYKEIVGQGPRFGKFGDRLFVYGRVKVMPGRNKPACCSTDRTKLCPTREAHDPTATWENPPPRT</sequence>
<name>A0ABD2AB81_VESSQ</name>
<gene>
    <name evidence="1" type="ORF">V1478_013510</name>
</gene>
<keyword evidence="2" id="KW-1185">Reference proteome</keyword>
<reference evidence="1 2" key="1">
    <citation type="journal article" date="2024" name="Ann. Entomol. Soc. Am.">
        <title>Genomic analyses of the southern and eastern yellowjacket wasps (Hymenoptera: Vespidae) reveal evolutionary signatures of social life.</title>
        <authorList>
            <person name="Catto M.A."/>
            <person name="Caine P.B."/>
            <person name="Orr S.E."/>
            <person name="Hunt B.G."/>
            <person name="Goodisman M.A.D."/>
        </authorList>
    </citation>
    <scope>NUCLEOTIDE SEQUENCE [LARGE SCALE GENOMIC DNA]</scope>
    <source>
        <strain evidence="1">233</strain>
        <tissue evidence="1">Head and thorax</tissue>
    </source>
</reference>
<comment type="caution">
    <text evidence="1">The sequence shown here is derived from an EMBL/GenBank/DDBJ whole genome shotgun (WGS) entry which is preliminary data.</text>
</comment>
<dbReference type="Proteomes" id="UP001607302">
    <property type="component" value="Unassembled WGS sequence"/>
</dbReference>
<evidence type="ECO:0000313" key="2">
    <source>
        <dbReference type="Proteomes" id="UP001607302"/>
    </source>
</evidence>
<evidence type="ECO:0000313" key="1">
    <source>
        <dbReference type="EMBL" id="KAL2717810.1"/>
    </source>
</evidence>